<feature type="transmembrane region" description="Helical" evidence="1">
    <location>
        <begin position="7"/>
        <end position="28"/>
    </location>
</feature>
<dbReference type="AlphaFoldDB" id="A0A060IIB0"/>
<reference evidence="2 3" key="1">
    <citation type="submission" date="2013-12" db="EMBL/GenBank/DDBJ databases">
        <title>Complete genome sequence of Rhizobium etli bv. mimosae IE4771.</title>
        <authorList>
            <person name="Bustos P."/>
            <person name="Santamaria R.I."/>
            <person name="Lozano L."/>
            <person name="Ormeno-Orrillo E."/>
            <person name="Rogel M.A."/>
            <person name="Romero D."/>
            <person name="Cevallos M.A."/>
            <person name="Martinez-Romero E."/>
            <person name="Gonzalez V."/>
        </authorList>
    </citation>
    <scope>NUCLEOTIDE SEQUENCE [LARGE SCALE GENOMIC DNA]</scope>
    <source>
        <strain evidence="2 3">IE4771</strain>
        <plasmid evidence="3">Plasmid pRetIE4771e</plasmid>
    </source>
</reference>
<feature type="transmembrane region" description="Helical" evidence="1">
    <location>
        <begin position="179"/>
        <end position="197"/>
    </location>
</feature>
<keyword evidence="1" id="KW-0472">Membrane</keyword>
<organism evidence="2 3">
    <name type="scientific">Rhizobium etli bv. mimosae str. IE4771</name>
    <dbReference type="NCBI Taxonomy" id="1432050"/>
    <lineage>
        <taxon>Bacteria</taxon>
        <taxon>Pseudomonadati</taxon>
        <taxon>Pseudomonadota</taxon>
        <taxon>Alphaproteobacteria</taxon>
        <taxon>Hyphomicrobiales</taxon>
        <taxon>Rhizobiaceae</taxon>
        <taxon>Rhizobium/Agrobacterium group</taxon>
        <taxon>Rhizobium</taxon>
    </lineage>
</organism>
<sequence>MSLFRSIVFTGVLVGSIVGTAVTAVQFFGTSQLIAKAEVYEKAGEALPAANAAAAVPPGHDHAAMADHDHEEGGWEPADGVERTAFTLAANILTAIGYALALTGLISMRGKALGWREGLMWGLAGFACVMIAPMLGLPPELPGTPSAPLADRQVWWIATAAATAGGLALIAFHRKPWTAVAAIVLIAAPHVIGAPAAPEGQHALAPEALQHQFIGTAVMTSLIFWALLGSLTGTFFRRFEV</sequence>
<keyword evidence="1" id="KW-0812">Transmembrane</keyword>
<evidence type="ECO:0000313" key="3">
    <source>
        <dbReference type="Proteomes" id="UP000027180"/>
    </source>
</evidence>
<dbReference type="Proteomes" id="UP000027180">
    <property type="component" value="Plasmid pRetIE4771e"/>
</dbReference>
<feature type="transmembrane region" description="Helical" evidence="1">
    <location>
        <begin position="155"/>
        <end position="172"/>
    </location>
</feature>
<dbReference type="KEGG" id="rei:IE4771_PE00110"/>
<dbReference type="InterPro" id="IPR012666">
    <property type="entry name" value="CbtA_put"/>
</dbReference>
<evidence type="ECO:0000313" key="2">
    <source>
        <dbReference type="EMBL" id="AIC31336.1"/>
    </source>
</evidence>
<feature type="transmembrane region" description="Helical" evidence="1">
    <location>
        <begin position="85"/>
        <end position="106"/>
    </location>
</feature>
<gene>
    <name evidence="2" type="ORF">IE4771_PE00110</name>
</gene>
<keyword evidence="2" id="KW-0614">Plasmid</keyword>
<feature type="transmembrane region" description="Helical" evidence="1">
    <location>
        <begin position="118"/>
        <end position="135"/>
    </location>
</feature>
<proteinExistence type="predicted"/>
<keyword evidence="1" id="KW-1133">Transmembrane helix</keyword>
<dbReference type="NCBIfam" id="TIGR02458">
    <property type="entry name" value="CbtA"/>
    <property type="match status" value="1"/>
</dbReference>
<protein>
    <submittedName>
        <fullName evidence="2">Cobalt transporter subunit CbtA-like protein</fullName>
    </submittedName>
</protein>
<name>A0A060IIB0_RHIET</name>
<evidence type="ECO:0000256" key="1">
    <source>
        <dbReference type="SAM" id="Phobius"/>
    </source>
</evidence>
<accession>A0A060IIB0</accession>
<dbReference type="OrthoDB" id="9813640at2"/>
<feature type="transmembrane region" description="Helical" evidence="1">
    <location>
        <begin position="217"/>
        <end position="236"/>
    </location>
</feature>
<dbReference type="RefSeq" id="WP_040142643.1">
    <property type="nucleotide sequence ID" value="NZ_CP006991.1"/>
</dbReference>
<dbReference type="Pfam" id="PF09490">
    <property type="entry name" value="CbtA"/>
    <property type="match status" value="1"/>
</dbReference>
<geneLocation type="plasmid" evidence="2 3">
    <name>pRetIE4771e</name>
</geneLocation>
<dbReference type="HOGENOM" id="CLU_100583_0_0_5"/>
<dbReference type="EMBL" id="CP006991">
    <property type="protein sequence ID" value="AIC31336.1"/>
    <property type="molecule type" value="Genomic_DNA"/>
</dbReference>